<evidence type="ECO:0000313" key="3">
    <source>
        <dbReference type="EMBL" id="TDZ40312.1"/>
    </source>
</evidence>
<dbReference type="STRING" id="5466.A0A4R8QMQ1"/>
<sequence>MNGTWGFQDLIACSNLAGFCSLTTNPSETFEASIWKYQFIVPHAIATLIDLMGGEEAFVSRLDYFHASPLADISNEPVFLTVYLYHYAGRPGLSAERIHKYVPSSFNSSRGGLPGNDDSGAMGAFLAFSVMGLFPVAGQDVNVYIQSVKLDGETWNKSWVGHGFFTEGRTLELTLGDKESDWGKGKEARPPSYEAASEF</sequence>
<dbReference type="EMBL" id="RYZW01000163">
    <property type="protein sequence ID" value="TDZ40312.1"/>
    <property type="molecule type" value="Genomic_DNA"/>
</dbReference>
<feature type="domain" description="Glycosyl hydrolase family 92" evidence="2">
    <location>
        <begin position="142"/>
        <end position="177"/>
    </location>
</feature>
<dbReference type="PANTHER" id="PTHR12143:SF23">
    <property type="entry name" value="PUTATIVE-RELATED"/>
    <property type="match status" value="1"/>
</dbReference>
<feature type="compositionally biased region" description="Basic and acidic residues" evidence="1">
    <location>
        <begin position="179"/>
        <end position="189"/>
    </location>
</feature>
<comment type="caution">
    <text evidence="3">The sequence shown here is derived from an EMBL/GenBank/DDBJ whole genome shotgun (WGS) entry which is preliminary data.</text>
</comment>
<name>A0A4R8QMQ1_COLTR</name>
<dbReference type="Gene3D" id="3.30.2080.10">
    <property type="entry name" value="GH92 mannosidase domain"/>
    <property type="match status" value="2"/>
</dbReference>
<dbReference type="Proteomes" id="UP000295703">
    <property type="component" value="Unassembled WGS sequence"/>
</dbReference>
<keyword evidence="4" id="KW-1185">Reference proteome</keyword>
<dbReference type="GO" id="GO:0006516">
    <property type="term" value="P:glycoprotein catabolic process"/>
    <property type="evidence" value="ECO:0007669"/>
    <property type="project" value="TreeGrafter"/>
</dbReference>
<evidence type="ECO:0000256" key="1">
    <source>
        <dbReference type="SAM" id="MobiDB-lite"/>
    </source>
</evidence>
<dbReference type="InterPro" id="IPR050883">
    <property type="entry name" value="PNGase"/>
</dbReference>
<dbReference type="GO" id="GO:0016798">
    <property type="term" value="F:hydrolase activity, acting on glycosyl bonds"/>
    <property type="evidence" value="ECO:0007669"/>
    <property type="project" value="UniProtKB-KW"/>
</dbReference>
<dbReference type="GO" id="GO:0000224">
    <property type="term" value="F:peptide-N4-(N-acetyl-beta-glucosaminyl)asparagine amidase activity"/>
    <property type="evidence" value="ECO:0007669"/>
    <property type="project" value="TreeGrafter"/>
</dbReference>
<evidence type="ECO:0000259" key="2">
    <source>
        <dbReference type="Pfam" id="PF07971"/>
    </source>
</evidence>
<organism evidence="3 4">
    <name type="scientific">Colletotrichum trifolii</name>
    <dbReference type="NCBI Taxonomy" id="5466"/>
    <lineage>
        <taxon>Eukaryota</taxon>
        <taxon>Fungi</taxon>
        <taxon>Dikarya</taxon>
        <taxon>Ascomycota</taxon>
        <taxon>Pezizomycotina</taxon>
        <taxon>Sordariomycetes</taxon>
        <taxon>Hypocreomycetidae</taxon>
        <taxon>Glomerellales</taxon>
        <taxon>Glomerellaceae</taxon>
        <taxon>Colletotrichum</taxon>
        <taxon>Colletotrichum orbiculare species complex</taxon>
    </lineage>
</organism>
<accession>A0A4R8QMQ1</accession>
<feature type="domain" description="Glycosyl hydrolase family 92" evidence="2">
    <location>
        <begin position="15"/>
        <end position="141"/>
    </location>
</feature>
<dbReference type="GO" id="GO:0005829">
    <property type="term" value="C:cytosol"/>
    <property type="evidence" value="ECO:0007669"/>
    <property type="project" value="TreeGrafter"/>
</dbReference>
<keyword evidence="3" id="KW-0378">Hydrolase</keyword>
<reference evidence="3 4" key="1">
    <citation type="submission" date="2018-12" db="EMBL/GenBank/DDBJ databases">
        <title>Genome sequence and assembly of Colletotrichum trifolii.</title>
        <authorList>
            <person name="Gan P."/>
            <person name="Shirasu K."/>
        </authorList>
    </citation>
    <scope>NUCLEOTIDE SEQUENCE [LARGE SCALE GENOMIC DNA]</scope>
    <source>
        <strain evidence="3 4">543-2</strain>
    </source>
</reference>
<dbReference type="PANTHER" id="PTHR12143">
    <property type="entry name" value="PEPTIDE N-GLYCANASE PNGASE -RELATED"/>
    <property type="match status" value="1"/>
</dbReference>
<feature type="region of interest" description="Disordered" evidence="1">
    <location>
        <begin position="179"/>
        <end position="199"/>
    </location>
</feature>
<proteinExistence type="predicted"/>
<protein>
    <submittedName>
        <fullName evidence="3">Putative secreted glycosidase</fullName>
    </submittedName>
</protein>
<dbReference type="Pfam" id="PF07971">
    <property type="entry name" value="Glyco_hydro_92"/>
    <property type="match status" value="2"/>
</dbReference>
<evidence type="ECO:0000313" key="4">
    <source>
        <dbReference type="Proteomes" id="UP000295703"/>
    </source>
</evidence>
<dbReference type="AlphaFoldDB" id="A0A4R8QMQ1"/>
<dbReference type="GO" id="GO:0005634">
    <property type="term" value="C:nucleus"/>
    <property type="evidence" value="ECO:0007669"/>
    <property type="project" value="TreeGrafter"/>
</dbReference>
<gene>
    <name evidence="3" type="ORF">CTRI78_v010331</name>
</gene>
<dbReference type="InterPro" id="IPR012939">
    <property type="entry name" value="Glyco_hydro_92"/>
</dbReference>
<keyword evidence="3" id="KW-0326">Glycosidase</keyword>
<dbReference type="Gene3D" id="1.20.1610.10">
    <property type="entry name" value="alpha-1,2-mannosidases domains"/>
    <property type="match status" value="1"/>
</dbReference>